<evidence type="ECO:0000313" key="2">
    <source>
        <dbReference type="EMBL" id="GLS82351.1"/>
    </source>
</evidence>
<reference evidence="2 3" key="1">
    <citation type="journal article" date="2014" name="Int. J. Syst. Evol. Microbiol.">
        <title>Complete genome sequence of Corynebacterium casei LMG S-19264T (=DSM 44701T), isolated from a smear-ripened cheese.</title>
        <authorList>
            <consortium name="US DOE Joint Genome Institute (JGI-PGF)"/>
            <person name="Walter F."/>
            <person name="Albersmeier A."/>
            <person name="Kalinowski J."/>
            <person name="Ruckert C."/>
        </authorList>
    </citation>
    <scope>NUCLEOTIDE SEQUENCE [LARGE SCALE GENOMIC DNA]</scope>
    <source>
        <strain evidence="2 3">NBRC 112785</strain>
    </source>
</reference>
<comment type="caution">
    <text evidence="2">The sequence shown here is derived from an EMBL/GenBank/DDBJ whole genome shotgun (WGS) entry which is preliminary data.</text>
</comment>
<dbReference type="InterPro" id="IPR012902">
    <property type="entry name" value="N_methyl_site"/>
</dbReference>
<feature type="transmembrane region" description="Helical" evidence="1">
    <location>
        <begin position="12"/>
        <end position="32"/>
    </location>
</feature>
<dbReference type="RefSeq" id="WP_095497901.1">
    <property type="nucleotide sequence ID" value="NZ_BSPO01000001.1"/>
</dbReference>
<sequence>MAKHGGFTLVELITVVILLGILSVGVTSFITYGSRIFADSTATDQIISQSRFAIERMTREIRSALPNSVRTDSGSDYQCIEFIPIQASASYIDIPTFPETARNSATVFNPTPNVSGSGFTMLVYPLQPSDAYVDNSQSIAKAFAVNSVSPGPSDDTKVVRFQRTVLFLESSPSKRFYLVTGAVSYCFEGDGRLRRYSGYRWDNALQPGPSLMGTGVLMSEGIVNDLNDDPPIELTPSTLVNNAMVHLQPEYQLGSASLRYQHQVQVINVP</sequence>
<evidence type="ECO:0000313" key="3">
    <source>
        <dbReference type="Proteomes" id="UP001157439"/>
    </source>
</evidence>
<gene>
    <name evidence="2" type="primary">mshO</name>
    <name evidence="2" type="ORF">GCM10007894_03280</name>
</gene>
<name>A0AA37TPY5_9GAMM</name>
<evidence type="ECO:0000256" key="1">
    <source>
        <dbReference type="SAM" id="Phobius"/>
    </source>
</evidence>
<keyword evidence="1" id="KW-0812">Transmembrane</keyword>
<accession>A0AA37TPY5</accession>
<keyword evidence="3" id="KW-1185">Reference proteome</keyword>
<dbReference type="EMBL" id="BSPO01000001">
    <property type="protein sequence ID" value="GLS82351.1"/>
    <property type="molecule type" value="Genomic_DNA"/>
</dbReference>
<dbReference type="NCBIfam" id="TIGR02532">
    <property type="entry name" value="IV_pilin_GFxxxE"/>
    <property type="match status" value="1"/>
</dbReference>
<protein>
    <submittedName>
        <fullName evidence="2">MSHA biogenesis protein MshO</fullName>
    </submittedName>
</protein>
<proteinExistence type="predicted"/>
<dbReference type="Proteomes" id="UP001157439">
    <property type="component" value="Unassembled WGS sequence"/>
</dbReference>
<dbReference type="AlphaFoldDB" id="A0AA37TPY5"/>
<dbReference type="PROSITE" id="PS00409">
    <property type="entry name" value="PROKAR_NTER_METHYL"/>
    <property type="match status" value="1"/>
</dbReference>
<keyword evidence="1" id="KW-1133">Transmembrane helix</keyword>
<organism evidence="2 3">
    <name type="scientific">Paraferrimonas haliotis</name>
    <dbReference type="NCBI Taxonomy" id="2013866"/>
    <lineage>
        <taxon>Bacteria</taxon>
        <taxon>Pseudomonadati</taxon>
        <taxon>Pseudomonadota</taxon>
        <taxon>Gammaproteobacteria</taxon>
        <taxon>Alteromonadales</taxon>
        <taxon>Ferrimonadaceae</taxon>
        <taxon>Paraferrimonas</taxon>
    </lineage>
</organism>
<dbReference type="Pfam" id="PF07963">
    <property type="entry name" value="N_methyl"/>
    <property type="match status" value="1"/>
</dbReference>
<keyword evidence="1" id="KW-0472">Membrane</keyword>